<reference evidence="1 2" key="1">
    <citation type="submission" date="2017-11" db="EMBL/GenBank/DDBJ databases">
        <title>Complete genome of a free-living desiccation-tolerant cyanobacterium and its photosynthetic adaptation to extreme terrestrial habitat.</title>
        <authorList>
            <person name="Shang J."/>
        </authorList>
    </citation>
    <scope>NUCLEOTIDE SEQUENCE [LARGE SCALE GENOMIC DNA]</scope>
    <source>
        <strain evidence="1 2">CCNUN1</strain>
    </source>
</reference>
<protein>
    <submittedName>
        <fullName evidence="1">Bacteriophage protein gp37</fullName>
    </submittedName>
</protein>
<gene>
    <name evidence="1" type="ORF">COO91_01307</name>
</gene>
<accession>A0A2K8SJ25</accession>
<sequence length="268" mass="30892">MSTNIEWTDQTENIIRAKEGGWWCHKKSEGCTNCYAEKLNKNSFFGGNKQPYSGQPPELVLDTEAIRKWGFQRKPKKHFVSSMTDVFGEWVPRFWQHEMLDGMFVAPNQIFQILTKRPEIMLSSMDEWLSCHGLDKLPLNIWPGTSIENRRTLEERSQFLAQIPALIRFWSVEPLLEDLGDITQYLNDVQLVIVGGESGPNSRPCHIEWLESIVQQCHAAKTPVFVKQLGANAIFGGQRFKTRNKKGGDIEEFPQELQVREFPVPVRE</sequence>
<dbReference type="InterPro" id="IPR011101">
    <property type="entry name" value="DUF5131"/>
</dbReference>
<evidence type="ECO:0000313" key="1">
    <source>
        <dbReference type="EMBL" id="AUB35427.1"/>
    </source>
</evidence>
<dbReference type="KEGG" id="nfl:COO91_01307"/>
<dbReference type="Pfam" id="PF07505">
    <property type="entry name" value="DUF5131"/>
    <property type="match status" value="1"/>
</dbReference>
<organism evidence="1 2">
    <name type="scientific">Nostoc flagelliforme CCNUN1</name>
    <dbReference type="NCBI Taxonomy" id="2038116"/>
    <lineage>
        <taxon>Bacteria</taxon>
        <taxon>Bacillati</taxon>
        <taxon>Cyanobacteriota</taxon>
        <taxon>Cyanophyceae</taxon>
        <taxon>Nostocales</taxon>
        <taxon>Nostocaceae</taxon>
        <taxon>Nostoc</taxon>
    </lineage>
</organism>
<dbReference type="Proteomes" id="UP000232003">
    <property type="component" value="Chromosome"/>
</dbReference>
<dbReference type="RefSeq" id="WP_157816353.1">
    <property type="nucleotide sequence ID" value="NZ_CAWNNC010000001.1"/>
</dbReference>
<evidence type="ECO:0000313" key="2">
    <source>
        <dbReference type="Proteomes" id="UP000232003"/>
    </source>
</evidence>
<keyword evidence="2" id="KW-1185">Reference proteome</keyword>
<dbReference type="OrthoDB" id="9787478at2"/>
<name>A0A2K8SJ25_9NOSO</name>
<dbReference type="EMBL" id="CP024785">
    <property type="protein sequence ID" value="AUB35427.1"/>
    <property type="molecule type" value="Genomic_DNA"/>
</dbReference>
<proteinExistence type="predicted"/>
<dbReference type="AlphaFoldDB" id="A0A2K8SJ25"/>